<dbReference type="InterPro" id="IPR036514">
    <property type="entry name" value="SGNH_hydro_sf"/>
</dbReference>
<dbReference type="InterPro" id="IPR051532">
    <property type="entry name" value="Ester_Hydrolysis_Enzymes"/>
</dbReference>
<evidence type="ECO:0000313" key="3">
    <source>
        <dbReference type="EMBL" id="GII76289.1"/>
    </source>
</evidence>
<dbReference type="EMBL" id="BOOU01000015">
    <property type="protein sequence ID" value="GII76289.1"/>
    <property type="molecule type" value="Genomic_DNA"/>
</dbReference>
<dbReference type="Pfam" id="PF13472">
    <property type="entry name" value="Lipase_GDSL_2"/>
    <property type="match status" value="1"/>
</dbReference>
<dbReference type="SUPFAM" id="SSF52266">
    <property type="entry name" value="SGNH hydrolase"/>
    <property type="match status" value="1"/>
</dbReference>
<evidence type="ECO:0000313" key="4">
    <source>
        <dbReference type="Proteomes" id="UP000655287"/>
    </source>
</evidence>
<protein>
    <recommendedName>
        <fullName evidence="2">SGNH hydrolase-type esterase domain-containing protein</fullName>
    </recommendedName>
</protein>
<dbReference type="Proteomes" id="UP000655287">
    <property type="component" value="Unassembled WGS sequence"/>
</dbReference>
<dbReference type="AlphaFoldDB" id="A0A919UXW9"/>
<feature type="region of interest" description="Disordered" evidence="1">
    <location>
        <begin position="61"/>
        <end position="87"/>
    </location>
</feature>
<name>A0A919UXW9_9ACTN</name>
<evidence type="ECO:0000259" key="2">
    <source>
        <dbReference type="Pfam" id="PF13472"/>
    </source>
</evidence>
<organism evidence="3 4">
    <name type="scientific">Sphaerisporangium rufum</name>
    <dbReference type="NCBI Taxonomy" id="1381558"/>
    <lineage>
        <taxon>Bacteria</taxon>
        <taxon>Bacillati</taxon>
        <taxon>Actinomycetota</taxon>
        <taxon>Actinomycetes</taxon>
        <taxon>Streptosporangiales</taxon>
        <taxon>Streptosporangiaceae</taxon>
        <taxon>Sphaerisporangium</taxon>
    </lineage>
</organism>
<reference evidence="3" key="1">
    <citation type="submission" date="2021-01" db="EMBL/GenBank/DDBJ databases">
        <title>Whole genome shotgun sequence of Sphaerisporangium rufum NBRC 109079.</title>
        <authorList>
            <person name="Komaki H."/>
            <person name="Tamura T."/>
        </authorList>
    </citation>
    <scope>NUCLEOTIDE SEQUENCE</scope>
    <source>
        <strain evidence="3">NBRC 109079</strain>
    </source>
</reference>
<dbReference type="InterPro" id="IPR013830">
    <property type="entry name" value="SGNH_hydro"/>
</dbReference>
<evidence type="ECO:0000256" key="1">
    <source>
        <dbReference type="SAM" id="MobiDB-lite"/>
    </source>
</evidence>
<accession>A0A919UXW9</accession>
<dbReference type="PANTHER" id="PTHR30383">
    <property type="entry name" value="THIOESTERASE 1/PROTEASE 1/LYSOPHOSPHOLIPASE L1"/>
    <property type="match status" value="1"/>
</dbReference>
<feature type="domain" description="SGNH hydrolase-type esterase" evidence="2">
    <location>
        <begin position="22"/>
        <end position="228"/>
    </location>
</feature>
<dbReference type="RefSeq" id="WP_203982927.1">
    <property type="nucleotide sequence ID" value="NZ_BOOU01000015.1"/>
</dbReference>
<dbReference type="PANTHER" id="PTHR30383:SF2">
    <property type="entry name" value="CELLULOSE-BINDING PROTEIN"/>
    <property type="match status" value="1"/>
</dbReference>
<gene>
    <name evidence="3" type="ORF">Sru01_12710</name>
</gene>
<dbReference type="Gene3D" id="3.40.50.1110">
    <property type="entry name" value="SGNH hydrolase"/>
    <property type="match status" value="1"/>
</dbReference>
<dbReference type="GO" id="GO:0004622">
    <property type="term" value="F:phosphatidylcholine lysophospholipase activity"/>
    <property type="evidence" value="ECO:0007669"/>
    <property type="project" value="TreeGrafter"/>
</dbReference>
<sequence>MTATAAPPRRVAAGAVPRIMIVGDSISQGRDGDRTWRYRLWQEFRWRGVTATLVGPWQGTWFPPAGHPGDTPAAPDDPRHAGRYRPGADFPERRHYASWGRLLREARDNIGGAVAAHRPACLMVALGFNDLAWGVSGPGALLADLAGFLDAARAAEPGMRLLVANVVHRTPLAGRPQIARDIAAYNRRLPAVLAGLSTPRSPLTLVDLAARYDPFRDSYDGVHPNASGELKIAAAFAAAYTAAPGPGRSRSVHRTGAVRRDVRPRGPVPVLAAPAR</sequence>
<feature type="region of interest" description="Disordered" evidence="1">
    <location>
        <begin position="243"/>
        <end position="276"/>
    </location>
</feature>
<keyword evidence="4" id="KW-1185">Reference proteome</keyword>
<proteinExistence type="predicted"/>
<comment type="caution">
    <text evidence="3">The sequence shown here is derived from an EMBL/GenBank/DDBJ whole genome shotgun (WGS) entry which is preliminary data.</text>
</comment>